<accession>A0A9W6YZT2</accession>
<evidence type="ECO:0000259" key="2">
    <source>
        <dbReference type="PROSITE" id="PS51747"/>
    </source>
</evidence>
<feature type="domain" description="CMP/dCMP-type deaminase" evidence="2">
    <location>
        <begin position="88"/>
        <end position="205"/>
    </location>
</feature>
<dbReference type="EMBL" id="BSXU01006637">
    <property type="protein sequence ID" value="GMG56019.1"/>
    <property type="molecule type" value="Genomic_DNA"/>
</dbReference>
<dbReference type="PANTHER" id="PTHR11079:SF162">
    <property type="entry name" value="RIBOFLAVIN BIOSYNTHESIS PROTEIN PYRD, CHLOROPLASTIC"/>
    <property type="match status" value="1"/>
</dbReference>
<sequence>MGKNGDFIIEEIQEKLHKIGKTDPATSWLHPDGSGEIMSGKFCDTCKAELYSDPGVNDLELYLHAFKYESSTDKGWGYETELPYWAIEQQTKMMDLALEQANKCVPMDNAFCVGCVITHNGKVISTGYTRELEGNTHAEQNALAKYFDAHPGEELPTGCELYTTMEPCSFRLSGNMPCLNRILDLKKHFTTVYVGVMEPGDFVQNNVSYDQLTSNGVSYLKVPGFQEKSMEVAKRGHKKPDVEVSAETERNDKQ</sequence>
<proteinExistence type="predicted"/>
<dbReference type="InterPro" id="IPR002125">
    <property type="entry name" value="CMP_dCMP_dom"/>
</dbReference>
<dbReference type="AlphaFoldDB" id="A0A9W6YZT2"/>
<gene>
    <name evidence="3" type="ORF">Amon01_000808800</name>
</gene>
<dbReference type="InterPro" id="IPR016193">
    <property type="entry name" value="Cytidine_deaminase-like"/>
</dbReference>
<dbReference type="Proteomes" id="UP001165063">
    <property type="component" value="Unassembled WGS sequence"/>
</dbReference>
<dbReference type="GO" id="GO:0008835">
    <property type="term" value="F:diaminohydroxyphosphoribosylaminopyrimidine deaminase activity"/>
    <property type="evidence" value="ECO:0007669"/>
    <property type="project" value="TreeGrafter"/>
</dbReference>
<feature type="region of interest" description="Disordered" evidence="1">
    <location>
        <begin position="231"/>
        <end position="254"/>
    </location>
</feature>
<protein>
    <submittedName>
        <fullName evidence="3">Unnamed protein product</fullName>
    </submittedName>
</protein>
<evidence type="ECO:0000313" key="3">
    <source>
        <dbReference type="EMBL" id="GMG56019.1"/>
    </source>
</evidence>
<dbReference type="PANTHER" id="PTHR11079">
    <property type="entry name" value="CYTOSINE DEAMINASE FAMILY MEMBER"/>
    <property type="match status" value="1"/>
</dbReference>
<organism evidence="3 4">
    <name type="scientific">Ambrosiozyma monospora</name>
    <name type="common">Yeast</name>
    <name type="synonym">Endomycopsis monosporus</name>
    <dbReference type="NCBI Taxonomy" id="43982"/>
    <lineage>
        <taxon>Eukaryota</taxon>
        <taxon>Fungi</taxon>
        <taxon>Dikarya</taxon>
        <taxon>Ascomycota</taxon>
        <taxon>Saccharomycotina</taxon>
        <taxon>Pichiomycetes</taxon>
        <taxon>Pichiales</taxon>
        <taxon>Pichiaceae</taxon>
        <taxon>Ambrosiozyma</taxon>
    </lineage>
</organism>
<dbReference type="SUPFAM" id="SSF53927">
    <property type="entry name" value="Cytidine deaminase-like"/>
    <property type="match status" value="1"/>
</dbReference>
<dbReference type="Gene3D" id="3.40.140.10">
    <property type="entry name" value="Cytidine Deaminase, domain 2"/>
    <property type="match status" value="1"/>
</dbReference>
<dbReference type="OrthoDB" id="424794at2759"/>
<evidence type="ECO:0000313" key="4">
    <source>
        <dbReference type="Proteomes" id="UP001165063"/>
    </source>
</evidence>
<dbReference type="GO" id="GO:0006139">
    <property type="term" value="P:nucleobase-containing compound metabolic process"/>
    <property type="evidence" value="ECO:0007669"/>
    <property type="project" value="UniProtKB-ARBA"/>
</dbReference>
<evidence type="ECO:0000256" key="1">
    <source>
        <dbReference type="SAM" id="MobiDB-lite"/>
    </source>
</evidence>
<reference evidence="3" key="1">
    <citation type="submission" date="2023-04" db="EMBL/GenBank/DDBJ databases">
        <title>Ambrosiozyma monospora NBRC 1965.</title>
        <authorList>
            <person name="Ichikawa N."/>
            <person name="Sato H."/>
            <person name="Tonouchi N."/>
        </authorList>
    </citation>
    <scope>NUCLEOTIDE SEQUENCE</scope>
    <source>
        <strain evidence="3">NBRC 1965</strain>
    </source>
</reference>
<dbReference type="Pfam" id="PF18785">
    <property type="entry name" value="Inv-AAD"/>
    <property type="match status" value="1"/>
</dbReference>
<name>A0A9W6YZT2_AMBMO</name>
<dbReference type="PROSITE" id="PS51747">
    <property type="entry name" value="CYT_DCMP_DEAMINASES_2"/>
    <property type="match status" value="1"/>
</dbReference>
<keyword evidence="4" id="KW-1185">Reference proteome</keyword>
<comment type="caution">
    <text evidence="3">The sequence shown here is derived from an EMBL/GenBank/DDBJ whole genome shotgun (WGS) entry which is preliminary data.</text>
</comment>